<dbReference type="AlphaFoldDB" id="A0A816H6K4"/>
<proteinExistence type="predicted"/>
<dbReference type="EMBL" id="CAJNOR010015352">
    <property type="protein sequence ID" value="CAF1681973.1"/>
    <property type="molecule type" value="Genomic_DNA"/>
</dbReference>
<accession>A0A816H6K4</accession>
<reference evidence="1" key="1">
    <citation type="submission" date="2021-02" db="EMBL/GenBank/DDBJ databases">
        <authorList>
            <person name="Nowell W R."/>
        </authorList>
    </citation>
    <scope>NUCLEOTIDE SEQUENCE</scope>
</reference>
<evidence type="ECO:0000313" key="2">
    <source>
        <dbReference type="Proteomes" id="UP000663828"/>
    </source>
</evidence>
<feature type="non-terminal residue" evidence="1">
    <location>
        <position position="1"/>
    </location>
</feature>
<name>A0A816H6K4_ADIRI</name>
<evidence type="ECO:0000313" key="1">
    <source>
        <dbReference type="EMBL" id="CAF1681973.1"/>
    </source>
</evidence>
<comment type="caution">
    <text evidence="1">The sequence shown here is derived from an EMBL/GenBank/DDBJ whole genome shotgun (WGS) entry which is preliminary data.</text>
</comment>
<sequence length="79" mass="8808">MSIVEIVSQRVQQAFPDENKRTLKAATVIVNVGRLIPPSYVYPLPPLCTNEVLVAHNVLMGSENVQQQLNFDFNIGTIQ</sequence>
<keyword evidence="2" id="KW-1185">Reference proteome</keyword>
<gene>
    <name evidence="1" type="ORF">XAT740_LOCUS60789</name>
</gene>
<organism evidence="1 2">
    <name type="scientific">Adineta ricciae</name>
    <name type="common">Rotifer</name>
    <dbReference type="NCBI Taxonomy" id="249248"/>
    <lineage>
        <taxon>Eukaryota</taxon>
        <taxon>Metazoa</taxon>
        <taxon>Spiralia</taxon>
        <taxon>Gnathifera</taxon>
        <taxon>Rotifera</taxon>
        <taxon>Eurotatoria</taxon>
        <taxon>Bdelloidea</taxon>
        <taxon>Adinetida</taxon>
        <taxon>Adinetidae</taxon>
        <taxon>Adineta</taxon>
    </lineage>
</organism>
<dbReference type="Proteomes" id="UP000663828">
    <property type="component" value="Unassembled WGS sequence"/>
</dbReference>
<protein>
    <submittedName>
        <fullName evidence="1">Uncharacterized protein</fullName>
    </submittedName>
</protein>